<evidence type="ECO:0000256" key="5">
    <source>
        <dbReference type="PROSITE-ProRule" id="PRU00309"/>
    </source>
</evidence>
<dbReference type="KEGG" id="clec:106664187"/>
<dbReference type="RefSeq" id="XP_014245130.2">
    <property type="nucleotide sequence ID" value="XM_014389644.2"/>
</dbReference>
<name>A0A8I6RJL9_CIMLE</name>
<dbReference type="EnsemblMetazoa" id="XM_014389644.2">
    <property type="protein sequence ID" value="XP_014245130.2"/>
    <property type="gene ID" value="LOC106664187"/>
</dbReference>
<evidence type="ECO:0000256" key="6">
    <source>
        <dbReference type="SAM" id="MobiDB-lite"/>
    </source>
</evidence>
<evidence type="ECO:0000256" key="4">
    <source>
        <dbReference type="ARBA" id="ARBA00023125"/>
    </source>
</evidence>
<dbReference type="GeneID" id="106664187"/>
<reference evidence="8" key="1">
    <citation type="submission" date="2022-01" db="UniProtKB">
        <authorList>
            <consortium name="EnsemblMetazoa"/>
        </authorList>
    </citation>
    <scope>IDENTIFICATION</scope>
</reference>
<dbReference type="PROSITE" id="PS51257">
    <property type="entry name" value="PROKAR_LIPOPROTEIN"/>
    <property type="match status" value="1"/>
</dbReference>
<dbReference type="InterPro" id="IPR038441">
    <property type="entry name" value="THAP_Znf_sf"/>
</dbReference>
<dbReference type="Proteomes" id="UP000494040">
    <property type="component" value="Unassembled WGS sequence"/>
</dbReference>
<keyword evidence="3" id="KW-0862">Zinc</keyword>
<evidence type="ECO:0000259" key="7">
    <source>
        <dbReference type="PROSITE" id="PS50950"/>
    </source>
</evidence>
<dbReference type="Gene3D" id="6.20.210.20">
    <property type="entry name" value="THAP domain"/>
    <property type="match status" value="1"/>
</dbReference>
<evidence type="ECO:0000256" key="2">
    <source>
        <dbReference type="ARBA" id="ARBA00022771"/>
    </source>
</evidence>
<keyword evidence="9" id="KW-1185">Reference proteome</keyword>
<dbReference type="PANTHER" id="PTHR46927">
    <property type="entry name" value="AGAP005574-PA"/>
    <property type="match status" value="1"/>
</dbReference>
<proteinExistence type="predicted"/>
<sequence>MFCKFSTLRIGSWQIANRRPTMVGSGNFCAVAGCFNSWRKGRKEGKTYSFHSFPKRPHLRKVWIKFCSRKDRLNPNSGRICSEHFKPEDFQLNFKMQLMGIPVKRMLVPDAVPSMNPPEIGTQTRRKTEVEEENDEGEDPNTFQSVTGDVEAISDLPTSVTDTGFRTKPTRKSFQKLNKSKLSTGEARKAQEKSHRRAINGEKPTGRTKQINLLKMKVNSVNKISSPSDELSCHGALKTEKQVEFSIVFSATELKILKG</sequence>
<dbReference type="SUPFAM" id="SSF57716">
    <property type="entry name" value="Glucocorticoid receptor-like (DNA-binding domain)"/>
    <property type="match status" value="1"/>
</dbReference>
<dbReference type="InterPro" id="IPR052224">
    <property type="entry name" value="THAP_domain_protein"/>
</dbReference>
<dbReference type="OrthoDB" id="6356087at2759"/>
<feature type="compositionally biased region" description="Acidic residues" evidence="6">
    <location>
        <begin position="130"/>
        <end position="139"/>
    </location>
</feature>
<organism evidence="8 9">
    <name type="scientific">Cimex lectularius</name>
    <name type="common">Bed bug</name>
    <name type="synonym">Acanthia lectularia</name>
    <dbReference type="NCBI Taxonomy" id="79782"/>
    <lineage>
        <taxon>Eukaryota</taxon>
        <taxon>Metazoa</taxon>
        <taxon>Ecdysozoa</taxon>
        <taxon>Arthropoda</taxon>
        <taxon>Hexapoda</taxon>
        <taxon>Insecta</taxon>
        <taxon>Pterygota</taxon>
        <taxon>Neoptera</taxon>
        <taxon>Paraneoptera</taxon>
        <taxon>Hemiptera</taxon>
        <taxon>Heteroptera</taxon>
        <taxon>Panheteroptera</taxon>
        <taxon>Cimicomorpha</taxon>
        <taxon>Cimicidae</taxon>
        <taxon>Cimex</taxon>
    </lineage>
</organism>
<evidence type="ECO:0000313" key="9">
    <source>
        <dbReference type="Proteomes" id="UP000494040"/>
    </source>
</evidence>
<dbReference type="GO" id="GO:0008270">
    <property type="term" value="F:zinc ion binding"/>
    <property type="evidence" value="ECO:0007669"/>
    <property type="project" value="UniProtKB-KW"/>
</dbReference>
<dbReference type="AlphaFoldDB" id="A0A8I6RJL9"/>
<feature type="domain" description="THAP-type" evidence="7">
    <location>
        <begin position="22"/>
        <end position="116"/>
    </location>
</feature>
<evidence type="ECO:0000256" key="3">
    <source>
        <dbReference type="ARBA" id="ARBA00022833"/>
    </source>
</evidence>
<dbReference type="GO" id="GO:0003677">
    <property type="term" value="F:DNA binding"/>
    <property type="evidence" value="ECO:0007669"/>
    <property type="project" value="UniProtKB-UniRule"/>
</dbReference>
<keyword evidence="1" id="KW-0479">Metal-binding</keyword>
<evidence type="ECO:0000313" key="8">
    <source>
        <dbReference type="EnsemblMetazoa" id="XP_014245130.2"/>
    </source>
</evidence>
<evidence type="ECO:0000256" key="1">
    <source>
        <dbReference type="ARBA" id="ARBA00022723"/>
    </source>
</evidence>
<keyword evidence="4 5" id="KW-0238">DNA-binding</keyword>
<accession>A0A8I6RJL9</accession>
<dbReference type="PANTHER" id="PTHR46927:SF3">
    <property type="entry name" value="THAP-TYPE DOMAIN-CONTAINING PROTEIN"/>
    <property type="match status" value="1"/>
</dbReference>
<dbReference type="InterPro" id="IPR006612">
    <property type="entry name" value="THAP_Znf"/>
</dbReference>
<dbReference type="SMART" id="SM00980">
    <property type="entry name" value="THAP"/>
    <property type="match status" value="1"/>
</dbReference>
<protein>
    <recommendedName>
        <fullName evidence="7">THAP-type domain-containing protein</fullName>
    </recommendedName>
</protein>
<feature type="region of interest" description="Disordered" evidence="6">
    <location>
        <begin position="110"/>
        <end position="151"/>
    </location>
</feature>
<keyword evidence="2 5" id="KW-0863">Zinc-finger</keyword>
<dbReference type="PROSITE" id="PS50950">
    <property type="entry name" value="ZF_THAP"/>
    <property type="match status" value="1"/>
</dbReference>
<feature type="region of interest" description="Disordered" evidence="6">
    <location>
        <begin position="172"/>
        <end position="205"/>
    </location>
</feature>
<dbReference type="Pfam" id="PF05485">
    <property type="entry name" value="THAP"/>
    <property type="match status" value="1"/>
</dbReference>
<dbReference type="SMART" id="SM00692">
    <property type="entry name" value="DM3"/>
    <property type="match status" value="1"/>
</dbReference>